<feature type="non-terminal residue" evidence="1">
    <location>
        <position position="1"/>
    </location>
</feature>
<evidence type="ECO:0000313" key="1">
    <source>
        <dbReference type="EMBL" id="CAG02576.1"/>
    </source>
</evidence>
<dbReference type="Gene3D" id="3.40.50.720">
    <property type="entry name" value="NAD(P)-binding Rossmann-like Domain"/>
    <property type="match status" value="1"/>
</dbReference>
<dbReference type="AlphaFoldDB" id="Q4S9V6"/>
<dbReference type="EMBL" id="CAAE01014694">
    <property type="protein sequence ID" value="CAG02576.1"/>
    <property type="molecule type" value="Genomic_DNA"/>
</dbReference>
<gene>
    <name evidence="1" type="ORF">GSTENG00021723001</name>
</gene>
<sequence>SFSSRSPKVCVVGGGPAGFYTAQHVLR</sequence>
<comment type="caution">
    <text evidence="1">The sequence shown here is derived from an EMBL/GenBank/DDBJ whole genome shotgun (WGS) entry which is preliminary data.</text>
</comment>
<dbReference type="KEGG" id="tng:GSTEN00021723G001"/>
<name>Q4S9V6_TETNG</name>
<dbReference type="SUPFAM" id="SSF51971">
    <property type="entry name" value="Nucleotide-binding domain"/>
    <property type="match status" value="1"/>
</dbReference>
<reference evidence="1" key="2">
    <citation type="submission" date="2004-02" db="EMBL/GenBank/DDBJ databases">
        <authorList>
            <consortium name="Genoscope"/>
            <consortium name="Whitehead Institute Centre for Genome Research"/>
        </authorList>
    </citation>
    <scope>NUCLEOTIDE SEQUENCE</scope>
</reference>
<reference evidence="1" key="1">
    <citation type="journal article" date="2004" name="Nature">
        <title>Genome duplication in the teleost fish Tetraodon nigroviridis reveals the early vertebrate proto-karyotype.</title>
        <authorList>
            <person name="Jaillon O."/>
            <person name="Aury J.-M."/>
            <person name="Brunet F."/>
            <person name="Petit J.-L."/>
            <person name="Stange-Thomann N."/>
            <person name="Mauceli E."/>
            <person name="Bouneau L."/>
            <person name="Fischer C."/>
            <person name="Ozouf-Costaz C."/>
            <person name="Bernot A."/>
            <person name="Nicaud S."/>
            <person name="Jaffe D."/>
            <person name="Fisher S."/>
            <person name="Lutfalla G."/>
            <person name="Dossat C."/>
            <person name="Segurens B."/>
            <person name="Dasilva C."/>
            <person name="Salanoubat M."/>
            <person name="Levy M."/>
            <person name="Boudet N."/>
            <person name="Castellano S."/>
            <person name="Anthouard V."/>
            <person name="Jubin C."/>
            <person name="Castelli V."/>
            <person name="Katinka M."/>
            <person name="Vacherie B."/>
            <person name="Biemont C."/>
            <person name="Skalli Z."/>
            <person name="Cattolico L."/>
            <person name="Poulain J."/>
            <person name="De Berardinis V."/>
            <person name="Cruaud C."/>
            <person name="Duprat S."/>
            <person name="Brottier P."/>
            <person name="Coutanceau J.-P."/>
            <person name="Gouzy J."/>
            <person name="Parra G."/>
            <person name="Lardier G."/>
            <person name="Chapple C."/>
            <person name="McKernan K.J."/>
            <person name="McEwan P."/>
            <person name="Bosak S."/>
            <person name="Kellis M."/>
            <person name="Volff J.-N."/>
            <person name="Guigo R."/>
            <person name="Zody M.C."/>
            <person name="Mesirov J."/>
            <person name="Lindblad-Toh K."/>
            <person name="Birren B."/>
            <person name="Nusbaum C."/>
            <person name="Kahn D."/>
            <person name="Robinson-Rechavi M."/>
            <person name="Laudet V."/>
            <person name="Schachter V."/>
            <person name="Quetier F."/>
            <person name="Saurin W."/>
            <person name="Scarpelli C."/>
            <person name="Wincker P."/>
            <person name="Lander E.S."/>
            <person name="Weissenbach J."/>
            <person name="Roest Crollius H."/>
        </authorList>
    </citation>
    <scope>NUCLEOTIDE SEQUENCE [LARGE SCALE GENOMIC DNA]</scope>
</reference>
<proteinExistence type="predicted"/>
<protein>
    <submittedName>
        <fullName evidence="1">(spotted green pufferfish) hypothetical protein</fullName>
    </submittedName>
</protein>
<feature type="non-terminal residue" evidence="1">
    <location>
        <position position="27"/>
    </location>
</feature>
<accession>Q4S9V6</accession>
<organism evidence="1">
    <name type="scientific">Tetraodon nigroviridis</name>
    <name type="common">Spotted green pufferfish</name>
    <name type="synonym">Chelonodon nigroviridis</name>
    <dbReference type="NCBI Taxonomy" id="99883"/>
    <lineage>
        <taxon>Eukaryota</taxon>
        <taxon>Metazoa</taxon>
        <taxon>Chordata</taxon>
        <taxon>Craniata</taxon>
        <taxon>Vertebrata</taxon>
        <taxon>Euteleostomi</taxon>
        <taxon>Actinopterygii</taxon>
        <taxon>Neopterygii</taxon>
        <taxon>Teleostei</taxon>
        <taxon>Neoteleostei</taxon>
        <taxon>Acanthomorphata</taxon>
        <taxon>Eupercaria</taxon>
        <taxon>Tetraodontiformes</taxon>
        <taxon>Tetradontoidea</taxon>
        <taxon>Tetraodontidae</taxon>
        <taxon>Tetraodon</taxon>
    </lineage>
</organism>